<comment type="caution">
    <text evidence="12">The sequence shown here is derived from an EMBL/GenBank/DDBJ whole genome shotgun (WGS) entry which is preliminary data.</text>
</comment>
<keyword evidence="4" id="KW-0560">Oxidoreductase</keyword>
<feature type="compositionally biased region" description="Low complexity" evidence="10">
    <location>
        <begin position="589"/>
        <end position="613"/>
    </location>
</feature>
<dbReference type="Proteomes" id="UP000570678">
    <property type="component" value="Unassembled WGS sequence"/>
</dbReference>
<dbReference type="InterPro" id="IPR036188">
    <property type="entry name" value="FAD/NAD-bd_sf"/>
</dbReference>
<dbReference type="SUPFAM" id="SSF56425">
    <property type="entry name" value="Succinate dehydrogenase/fumarate reductase flavoprotein, catalytic domain"/>
    <property type="match status" value="1"/>
</dbReference>
<evidence type="ECO:0000256" key="9">
    <source>
        <dbReference type="ARBA" id="ARBA00069709"/>
    </source>
</evidence>
<accession>A0A846YJE1</accession>
<gene>
    <name evidence="12" type="ORF">HGA15_16355</name>
</gene>
<keyword evidence="13" id="KW-1185">Reference proteome</keyword>
<dbReference type="GO" id="GO:0008202">
    <property type="term" value="P:steroid metabolic process"/>
    <property type="evidence" value="ECO:0007669"/>
    <property type="project" value="UniProtKB-KW"/>
</dbReference>
<dbReference type="FunFam" id="3.50.50.60:FF:000208">
    <property type="entry name" value="3-ketosteroid dehydrogenase"/>
    <property type="match status" value="1"/>
</dbReference>
<proteinExistence type="inferred from homology"/>
<comment type="cofactor">
    <cofactor evidence="1">
        <name>FAD</name>
        <dbReference type="ChEBI" id="CHEBI:57692"/>
    </cofactor>
</comment>
<dbReference type="InterPro" id="IPR027477">
    <property type="entry name" value="Succ_DH/fumarate_Rdtase_cat_sf"/>
</dbReference>
<evidence type="ECO:0000256" key="3">
    <source>
        <dbReference type="ARBA" id="ARBA00022827"/>
    </source>
</evidence>
<keyword evidence="5" id="KW-0753">Steroid metabolism</keyword>
<evidence type="ECO:0000313" key="13">
    <source>
        <dbReference type="Proteomes" id="UP000570678"/>
    </source>
</evidence>
<sequence length="613" mass="66375">MAGAEDSGAGYDETVDVLVVGSGGGGMSAALKADAEGLEVLIVEKGAKYGGSTALSGGGIWVPNAPAQRRADVELDPDKVVEYLKTITGGLVTEQRLRMYVEKAPEMMAFLEERSDWMQFVWKPGYADYYPELGGGSGQGSTINVPPIDTRVLGPEENELLEPLALAPKGIWLGPMDLRLFYQVRQNWRGKAVLLKLIWRMVRARVFGDRIVTIGQSLVARLRLALKERDIRLRLDTPMQSLLTDPDGRVTGAVVEHDGAQIRIRARRGVILATGGFERDMDRRRAELPEIDTDWSFGNPLNVGDGIRAGEKVGAATDLMDESWWFPAVQWPDGRMQFMLNERMMPAQFIVNGAGERFINEAAPYMDFGHAMIEGQRTGTTHIPCWLITDQRSWHRYVICGHLPIPKVPFAPVPTGGKVPRAWLESGVVVEAGSWDELARKIDVPADALKATAERFGELARKGHDDDFGRGDSVYDNYYGDPTLPNPNLYPIGTPPYYAFRIVLGDLGTSGGLRTDEYARVLRADDTVIDGLYATGNASAAVMGRSYAGAGATIGPAMTFGYIAAQHCARREASGNRIAGETGPGPSGNGTAPGEAGTAGAETTTNESTGGNR</sequence>
<evidence type="ECO:0000256" key="5">
    <source>
        <dbReference type="ARBA" id="ARBA00023221"/>
    </source>
</evidence>
<evidence type="ECO:0000256" key="6">
    <source>
        <dbReference type="ARBA" id="ARBA00051951"/>
    </source>
</evidence>
<keyword evidence="3" id="KW-0274">FAD</keyword>
<keyword evidence="5" id="KW-0443">Lipid metabolism</keyword>
<dbReference type="Gene3D" id="3.90.700.10">
    <property type="entry name" value="Succinate dehydrogenase/fumarate reductase flavoprotein, catalytic domain"/>
    <property type="match status" value="1"/>
</dbReference>
<evidence type="ECO:0000256" key="4">
    <source>
        <dbReference type="ARBA" id="ARBA00023002"/>
    </source>
</evidence>
<protein>
    <recommendedName>
        <fullName evidence="9">3-oxosteroid 1-dehydrogenase</fullName>
        <ecNumber evidence="8">1.3.99.4</ecNumber>
    </recommendedName>
</protein>
<dbReference type="GO" id="GO:0047571">
    <property type="term" value="F:3-oxosteroid 1-dehydrogenase activity"/>
    <property type="evidence" value="ECO:0007669"/>
    <property type="project" value="UniProtKB-EC"/>
</dbReference>
<dbReference type="AlphaFoldDB" id="A0A846YJE1"/>
<dbReference type="PANTHER" id="PTHR43400">
    <property type="entry name" value="FUMARATE REDUCTASE"/>
    <property type="match status" value="1"/>
</dbReference>
<dbReference type="SUPFAM" id="SSF51905">
    <property type="entry name" value="FAD/NAD(P)-binding domain"/>
    <property type="match status" value="1"/>
</dbReference>
<dbReference type="InterPro" id="IPR003953">
    <property type="entry name" value="FAD-dep_OxRdtase_2_FAD-bd"/>
</dbReference>
<evidence type="ECO:0000256" key="2">
    <source>
        <dbReference type="ARBA" id="ARBA00022630"/>
    </source>
</evidence>
<evidence type="ECO:0000256" key="8">
    <source>
        <dbReference type="ARBA" id="ARBA00066536"/>
    </source>
</evidence>
<feature type="domain" description="FAD-dependent oxidoreductase 2 FAD-binding" evidence="11">
    <location>
        <begin position="16"/>
        <end position="553"/>
    </location>
</feature>
<evidence type="ECO:0000256" key="7">
    <source>
        <dbReference type="ARBA" id="ARBA00061147"/>
    </source>
</evidence>
<evidence type="ECO:0000259" key="11">
    <source>
        <dbReference type="Pfam" id="PF00890"/>
    </source>
</evidence>
<keyword evidence="2" id="KW-0285">Flavoprotein</keyword>
<evidence type="ECO:0000256" key="1">
    <source>
        <dbReference type="ARBA" id="ARBA00001974"/>
    </source>
</evidence>
<dbReference type="Pfam" id="PF00890">
    <property type="entry name" value="FAD_binding_2"/>
    <property type="match status" value="1"/>
</dbReference>
<comment type="catalytic activity">
    <reaction evidence="6">
        <text>a 3-oxosteroid + A = a 3-oxo-Delta(1)-steroid + AH2</text>
        <dbReference type="Rhea" id="RHEA:13329"/>
        <dbReference type="ChEBI" id="CHEBI:13193"/>
        <dbReference type="ChEBI" id="CHEBI:17499"/>
        <dbReference type="ChEBI" id="CHEBI:20156"/>
        <dbReference type="ChEBI" id="CHEBI:47788"/>
        <dbReference type="EC" id="1.3.99.4"/>
    </reaction>
</comment>
<dbReference type="EC" id="1.3.99.4" evidence="8"/>
<reference evidence="12 13" key="1">
    <citation type="submission" date="2020-04" db="EMBL/GenBank/DDBJ databases">
        <title>MicrobeNet Type strains.</title>
        <authorList>
            <person name="Nicholson A.C."/>
        </authorList>
    </citation>
    <scope>NUCLEOTIDE SEQUENCE [LARGE SCALE GENOMIC DNA]</scope>
    <source>
        <strain evidence="12 13">JCM 3332</strain>
    </source>
</reference>
<feature type="region of interest" description="Disordered" evidence="10">
    <location>
        <begin position="575"/>
        <end position="613"/>
    </location>
</feature>
<dbReference type="EMBL" id="JAAXOT010000007">
    <property type="protein sequence ID" value="NKY57692.1"/>
    <property type="molecule type" value="Genomic_DNA"/>
</dbReference>
<name>A0A846YJE1_9NOCA</name>
<dbReference type="PANTHER" id="PTHR43400:SF10">
    <property type="entry name" value="3-OXOSTEROID 1-DEHYDROGENASE"/>
    <property type="match status" value="1"/>
</dbReference>
<dbReference type="InterPro" id="IPR050315">
    <property type="entry name" value="FAD-oxidoreductase_2"/>
</dbReference>
<dbReference type="NCBIfam" id="NF009473">
    <property type="entry name" value="PRK12835.1"/>
    <property type="match status" value="1"/>
</dbReference>
<evidence type="ECO:0000256" key="10">
    <source>
        <dbReference type="SAM" id="MobiDB-lite"/>
    </source>
</evidence>
<evidence type="ECO:0000313" key="12">
    <source>
        <dbReference type="EMBL" id="NKY57692.1"/>
    </source>
</evidence>
<comment type="similarity">
    <text evidence="7">Belongs to the FAD-dependent oxidoreductase 2 family. 3-oxosteroid dehydrogenase subfamily.</text>
</comment>
<organism evidence="12 13">
    <name type="scientific">Nocardia flavorosea</name>
    <dbReference type="NCBI Taxonomy" id="53429"/>
    <lineage>
        <taxon>Bacteria</taxon>
        <taxon>Bacillati</taxon>
        <taxon>Actinomycetota</taxon>
        <taxon>Actinomycetes</taxon>
        <taxon>Mycobacteriales</taxon>
        <taxon>Nocardiaceae</taxon>
        <taxon>Nocardia</taxon>
    </lineage>
</organism>
<dbReference type="Gene3D" id="3.50.50.60">
    <property type="entry name" value="FAD/NAD(P)-binding domain"/>
    <property type="match status" value="2"/>
</dbReference>